<feature type="chain" id="PRO_5046888216" description="Ankyrin repeat protein" evidence="4">
    <location>
        <begin position="19"/>
        <end position="861"/>
    </location>
</feature>
<dbReference type="PROSITE" id="PS51257">
    <property type="entry name" value="PROKAR_LIPOPROTEIN"/>
    <property type="match status" value="1"/>
</dbReference>
<keyword evidence="6" id="KW-1185">Reference proteome</keyword>
<accession>A0ABQ2CM88</accession>
<evidence type="ECO:0000256" key="4">
    <source>
        <dbReference type="SAM" id="SignalP"/>
    </source>
</evidence>
<dbReference type="Proteomes" id="UP000633263">
    <property type="component" value="Unassembled WGS sequence"/>
</dbReference>
<dbReference type="Pfam" id="PF12796">
    <property type="entry name" value="Ank_2"/>
    <property type="match status" value="1"/>
</dbReference>
<dbReference type="RefSeq" id="WP_229710330.1">
    <property type="nucleotide sequence ID" value="NZ_BMNN01000001.1"/>
</dbReference>
<evidence type="ECO:0008006" key="7">
    <source>
        <dbReference type="Google" id="ProtNLM"/>
    </source>
</evidence>
<proteinExistence type="predicted"/>
<dbReference type="PANTHER" id="PTHR24193">
    <property type="entry name" value="ANKYRIN REPEAT PROTEIN"/>
    <property type="match status" value="1"/>
</dbReference>
<organism evidence="5 6">
    <name type="scientific">Halopseudomonas pertucinogena</name>
    <dbReference type="NCBI Taxonomy" id="86175"/>
    <lineage>
        <taxon>Bacteria</taxon>
        <taxon>Pseudomonadati</taxon>
        <taxon>Pseudomonadota</taxon>
        <taxon>Gammaproteobacteria</taxon>
        <taxon>Pseudomonadales</taxon>
        <taxon>Pseudomonadaceae</taxon>
        <taxon>Halopseudomonas</taxon>
    </lineage>
</organism>
<keyword evidence="2 3" id="KW-0040">ANK repeat</keyword>
<dbReference type="Gene3D" id="3.20.80.10">
    <property type="entry name" value="Regulatory factor, effector binding domain"/>
    <property type="match status" value="1"/>
</dbReference>
<keyword evidence="4" id="KW-0732">Signal</keyword>
<dbReference type="EMBL" id="BMNN01000001">
    <property type="protein sequence ID" value="GGI95835.1"/>
    <property type="molecule type" value="Genomic_DNA"/>
</dbReference>
<evidence type="ECO:0000256" key="3">
    <source>
        <dbReference type="PROSITE-ProRule" id="PRU00023"/>
    </source>
</evidence>
<sequence length="861" mass="93928">MPARAVVPYALILTGVLAGCAAPVPPKPPVDTTPKLRQPVVQTRASFACEGALPKVHRQICADDGLAQLDRTLVHRQHQLKQQLDWMGGMLLAANHRQWLLSRGELCPVNEGQARDEQAIACLSALYRQRARQMDEWASSRVPAPAGQNAWASYAEYRLVDDRDSSCQTLERELNQDLQRHGMPSPARLPEVQMLAGSNADSGSASVGGQQVEVELYNAGVFAGYQTRARGLVVNGQPLLDDATLAFWVAEQPNYGGRAHAASSQTGDYGAIDVFHRQGRNLVLVNETWGFHSPAARGESAYAGLYALNGSSLQRLCLYQSYLTPPRTNTLAGLSIYSQLQAELDVMVGSPLAGMAQHERRDNFQDWKETQWTLLNLPLLGVDSLQRHGREGAVRQRHDQVLESLFQWTERNPQNKQAYRRLLPLLQPTMDELRRLYIGQGLNEADAVSAAQLLLHETLARAVESLAAPTQPVSLPLAAGVSWQPRYAIAPAPGDLERGRQFATLYSVLLNDAPAHVVADFIHYEKGALGERWGSGPDNSPATLAAVGRADNLRLLLEAGMPVDLANGWGKTALMSAAEQNQLDSLRLLLQRGANVHARTQLRTDTGVGGIEQGQARQGGQTALLLAAQNARAELIEELVQAGALRQAWEGYDRQVCQALNGNTLVDEAARSRLQSTLCGNYAPLPVAERQKLDIRSGQTMLFVADGVDYRVSLHQRAPTLLFGRVLQTSAARLEKQMRAMALRVGTAAAHRAKLQLAGPLTLHIENMAGQTADATRLYVSYPVASNRGNLGGYHLVEHPAVTVLSTSFDGAHNDPASTWRALHQAALEQGLQPANQGYVVMHTRGQRLAEYQLVVTDPAR</sequence>
<feature type="repeat" description="ANK" evidence="3">
    <location>
        <begin position="569"/>
        <end position="601"/>
    </location>
</feature>
<evidence type="ECO:0000256" key="1">
    <source>
        <dbReference type="ARBA" id="ARBA00022737"/>
    </source>
</evidence>
<gene>
    <name evidence="5" type="ORF">GCM10009083_10450</name>
</gene>
<feature type="signal peptide" evidence="4">
    <location>
        <begin position="1"/>
        <end position="18"/>
    </location>
</feature>
<evidence type="ECO:0000313" key="6">
    <source>
        <dbReference type="Proteomes" id="UP000633263"/>
    </source>
</evidence>
<evidence type="ECO:0000256" key="2">
    <source>
        <dbReference type="ARBA" id="ARBA00023043"/>
    </source>
</evidence>
<protein>
    <recommendedName>
        <fullName evidence="7">Ankyrin repeat protein</fullName>
    </recommendedName>
</protein>
<keyword evidence="1" id="KW-0677">Repeat</keyword>
<reference evidence="6" key="1">
    <citation type="journal article" date="2019" name="Int. J. Syst. Evol. Microbiol.">
        <title>The Global Catalogue of Microorganisms (GCM) 10K type strain sequencing project: providing services to taxonomists for standard genome sequencing and annotation.</title>
        <authorList>
            <consortium name="The Broad Institute Genomics Platform"/>
            <consortium name="The Broad Institute Genome Sequencing Center for Infectious Disease"/>
            <person name="Wu L."/>
            <person name="Ma J."/>
        </authorList>
    </citation>
    <scope>NUCLEOTIDE SEQUENCE [LARGE SCALE GENOMIC DNA]</scope>
    <source>
        <strain evidence="6">JCM 11590</strain>
    </source>
</reference>
<dbReference type="SUPFAM" id="SSF48403">
    <property type="entry name" value="Ankyrin repeat"/>
    <property type="match status" value="1"/>
</dbReference>
<evidence type="ECO:0000313" key="5">
    <source>
        <dbReference type="EMBL" id="GGI95835.1"/>
    </source>
</evidence>
<dbReference type="InterPro" id="IPR011256">
    <property type="entry name" value="Reg_factor_effector_dom_sf"/>
</dbReference>
<dbReference type="InterPro" id="IPR050663">
    <property type="entry name" value="Ankyrin-SOCS_Box"/>
</dbReference>
<dbReference type="Gene3D" id="1.25.40.20">
    <property type="entry name" value="Ankyrin repeat-containing domain"/>
    <property type="match status" value="1"/>
</dbReference>
<dbReference type="PROSITE" id="PS50088">
    <property type="entry name" value="ANK_REPEAT"/>
    <property type="match status" value="2"/>
</dbReference>
<dbReference type="InterPro" id="IPR036770">
    <property type="entry name" value="Ankyrin_rpt-contain_sf"/>
</dbReference>
<dbReference type="PANTHER" id="PTHR24193:SF121">
    <property type="entry name" value="ADA2A-CONTAINING COMPLEX COMPONENT 3, ISOFORM D"/>
    <property type="match status" value="1"/>
</dbReference>
<comment type="caution">
    <text evidence="5">The sequence shown here is derived from an EMBL/GenBank/DDBJ whole genome shotgun (WGS) entry which is preliminary data.</text>
</comment>
<dbReference type="PROSITE" id="PS50297">
    <property type="entry name" value="ANK_REP_REGION"/>
    <property type="match status" value="2"/>
</dbReference>
<dbReference type="SMART" id="SM00248">
    <property type="entry name" value="ANK"/>
    <property type="match status" value="3"/>
</dbReference>
<feature type="repeat" description="ANK" evidence="3">
    <location>
        <begin position="619"/>
        <end position="644"/>
    </location>
</feature>
<name>A0ABQ2CM88_9GAMM</name>
<dbReference type="InterPro" id="IPR002110">
    <property type="entry name" value="Ankyrin_rpt"/>
</dbReference>